<reference evidence="3 4" key="1">
    <citation type="submission" date="2014-04" db="EMBL/GenBank/DDBJ databases">
        <authorList>
            <consortium name="DOE Joint Genome Institute"/>
            <person name="Kuo A."/>
            <person name="Zuccaro A."/>
            <person name="Kohler A."/>
            <person name="Nagy L.G."/>
            <person name="Floudas D."/>
            <person name="Copeland A."/>
            <person name="Barry K.W."/>
            <person name="Cichocki N."/>
            <person name="Veneault-Fourrey C."/>
            <person name="LaButti K."/>
            <person name="Lindquist E.A."/>
            <person name="Lipzen A."/>
            <person name="Lundell T."/>
            <person name="Morin E."/>
            <person name="Murat C."/>
            <person name="Sun H."/>
            <person name="Tunlid A."/>
            <person name="Henrissat B."/>
            <person name="Grigoriev I.V."/>
            <person name="Hibbett D.S."/>
            <person name="Martin F."/>
            <person name="Nordberg H.P."/>
            <person name="Cantor M.N."/>
            <person name="Hua S.X."/>
        </authorList>
    </citation>
    <scope>NUCLEOTIDE SEQUENCE [LARGE SCALE GENOMIC DNA]</scope>
    <source>
        <strain evidence="3 4">MAFF 305830</strain>
    </source>
</reference>
<feature type="compositionally biased region" description="Gly residues" evidence="1">
    <location>
        <begin position="494"/>
        <end position="507"/>
    </location>
</feature>
<feature type="compositionally biased region" description="Basic and acidic residues" evidence="1">
    <location>
        <begin position="630"/>
        <end position="645"/>
    </location>
</feature>
<dbReference type="HOGENOM" id="CLU_005338_0_0_1"/>
<dbReference type="InterPro" id="IPR000219">
    <property type="entry name" value="DH_dom"/>
</dbReference>
<dbReference type="STRING" id="933852.A0A0C2WVX8"/>
<dbReference type="Proteomes" id="UP000054097">
    <property type="component" value="Unassembled WGS sequence"/>
</dbReference>
<gene>
    <name evidence="3" type="ORF">M408DRAFT_39181</name>
</gene>
<dbReference type="SUPFAM" id="SSF48065">
    <property type="entry name" value="DBL homology domain (DH-domain)"/>
    <property type="match status" value="1"/>
</dbReference>
<dbReference type="InterPro" id="IPR035899">
    <property type="entry name" value="DBL_dom_sf"/>
</dbReference>
<name>A0A0C2WVX8_SERVB</name>
<accession>A0A0C2WVX8</accession>
<dbReference type="InterPro" id="IPR011993">
    <property type="entry name" value="PH-like_dom_sf"/>
</dbReference>
<feature type="compositionally biased region" description="Polar residues" evidence="1">
    <location>
        <begin position="236"/>
        <end position="267"/>
    </location>
</feature>
<feature type="compositionally biased region" description="Pro residues" evidence="1">
    <location>
        <begin position="583"/>
        <end position="605"/>
    </location>
</feature>
<feature type="compositionally biased region" description="Polar residues" evidence="1">
    <location>
        <begin position="529"/>
        <end position="542"/>
    </location>
</feature>
<dbReference type="PROSITE" id="PS50010">
    <property type="entry name" value="DH_2"/>
    <property type="match status" value="1"/>
</dbReference>
<dbReference type="EMBL" id="KN824380">
    <property type="protein sequence ID" value="KIM21537.1"/>
    <property type="molecule type" value="Genomic_DNA"/>
</dbReference>
<feature type="compositionally biased region" description="Gly residues" evidence="1">
    <location>
        <begin position="606"/>
        <end position="617"/>
    </location>
</feature>
<reference evidence="4" key="2">
    <citation type="submission" date="2015-01" db="EMBL/GenBank/DDBJ databases">
        <title>Evolutionary Origins and Diversification of the Mycorrhizal Mutualists.</title>
        <authorList>
            <consortium name="DOE Joint Genome Institute"/>
            <consortium name="Mycorrhizal Genomics Consortium"/>
            <person name="Kohler A."/>
            <person name="Kuo A."/>
            <person name="Nagy L.G."/>
            <person name="Floudas D."/>
            <person name="Copeland A."/>
            <person name="Barry K.W."/>
            <person name="Cichocki N."/>
            <person name="Veneault-Fourrey C."/>
            <person name="LaButti K."/>
            <person name="Lindquist E.A."/>
            <person name="Lipzen A."/>
            <person name="Lundell T."/>
            <person name="Morin E."/>
            <person name="Murat C."/>
            <person name="Riley R."/>
            <person name="Ohm R."/>
            <person name="Sun H."/>
            <person name="Tunlid A."/>
            <person name="Henrissat B."/>
            <person name="Grigoriev I.V."/>
            <person name="Hibbett D.S."/>
            <person name="Martin F."/>
        </authorList>
    </citation>
    <scope>NUCLEOTIDE SEQUENCE [LARGE SCALE GENOMIC DNA]</scope>
    <source>
        <strain evidence="4">MAFF 305830</strain>
    </source>
</reference>
<dbReference type="Gene3D" id="2.30.29.30">
    <property type="entry name" value="Pleckstrin-homology domain (PH domain)/Phosphotyrosine-binding domain (PTB)"/>
    <property type="match status" value="1"/>
</dbReference>
<dbReference type="Pfam" id="PF00621">
    <property type="entry name" value="RhoGEF"/>
    <property type="match status" value="1"/>
</dbReference>
<feature type="compositionally biased region" description="Pro residues" evidence="1">
    <location>
        <begin position="429"/>
        <end position="438"/>
    </location>
</feature>
<sequence length="765" mass="82974">KNRNPLTDLIDSEEQFVALMSAIIRKVASAWSRSNFPPPELDQMFRGIEGVFKASRVFLGQLKEIGPNPSSPKALGDLLMRWVEDLEQPYRRYCESFAVGFDEWDAIQSNPKLAQVLVDLSQNIPPPSNIDPPIWTLDALFILPRTRLKYYKKLYARLLKSTNPGRSDHRLLLSATETLDMLFAQAESRLDVNVANPNNDFSGPSGGQPFDINVQDTERDLPPPPPIKDAHERDSLGSSGRATHTSFSQRLSRETAQTSLPNTNSINGNALDLERRLSTDRVLDLFTMNPKQCRLQINPPNLPFTRGIRIDTACIIYFTPRSTQQQIATTNAHIYILTDLFLVAERMSPEDREQMPPDGPDMWLSYPPLAGKHLRVSSVQEHVLQVVILRKETFYIHFETESLKDQVLHEFLECQEAGSTMANRANNGPVPPVPPPYNGPMSGPMGGPMGGPPRPPSEPSMSENGQIFPARNGSLHGSPAHPGGPPLPGPPGMGLPGMGMGPGFGMGGPPPPPPPGMGGAPFMPPPRGSSAQNGLPPQQRMQSAPPGGIPPGAPFPPFGPPQHLGSFPPPGRQPSPGAGGPMMFPPGHPGFGPPPPMGRPMPPFAGPGGPQEFGGGSPRMSMAPSLAMRPESRYPVEPQHEHDDSPPTSPVANGPTKTVITAEMRCKVFLKQQHQQWKALGSGKLKLYHTRPTDVKQLAVEADGGKSILMSTYVLTDGVERVGRTGVAVEMSDQGVRSGVVYMVQLRNETSAQGLFDSLLAGSDR</sequence>
<dbReference type="GO" id="GO:0005085">
    <property type="term" value="F:guanyl-nucleotide exchange factor activity"/>
    <property type="evidence" value="ECO:0007669"/>
    <property type="project" value="InterPro"/>
</dbReference>
<proteinExistence type="predicted"/>
<dbReference type="AlphaFoldDB" id="A0A0C2WVX8"/>
<dbReference type="PANTHER" id="PTHR45924">
    <property type="entry name" value="FI17866P1"/>
    <property type="match status" value="1"/>
</dbReference>
<feature type="region of interest" description="Disordered" evidence="1">
    <location>
        <begin position="423"/>
        <end position="655"/>
    </location>
</feature>
<feature type="domain" description="DH" evidence="2">
    <location>
        <begin position="1"/>
        <end position="189"/>
    </location>
</feature>
<protein>
    <recommendedName>
        <fullName evidence="2">DH domain-containing protein</fullName>
    </recommendedName>
</protein>
<feature type="non-terminal residue" evidence="3">
    <location>
        <position position="1"/>
    </location>
</feature>
<keyword evidence="4" id="KW-1185">Reference proteome</keyword>
<dbReference type="OrthoDB" id="6244550at2759"/>
<dbReference type="GO" id="GO:0031267">
    <property type="term" value="F:small GTPase binding"/>
    <property type="evidence" value="ECO:0007669"/>
    <property type="project" value="TreeGrafter"/>
</dbReference>
<dbReference type="Gene3D" id="1.20.900.10">
    <property type="entry name" value="Dbl homology (DH) domain"/>
    <property type="match status" value="1"/>
</dbReference>
<feature type="region of interest" description="Disordered" evidence="1">
    <location>
        <begin position="194"/>
        <end position="267"/>
    </location>
</feature>
<feature type="non-terminal residue" evidence="3">
    <location>
        <position position="765"/>
    </location>
</feature>
<feature type="compositionally biased region" description="Pro residues" evidence="1">
    <location>
        <begin position="482"/>
        <end position="493"/>
    </location>
</feature>
<evidence type="ECO:0000259" key="2">
    <source>
        <dbReference type="PROSITE" id="PS50010"/>
    </source>
</evidence>
<organism evidence="3 4">
    <name type="scientific">Serendipita vermifera MAFF 305830</name>
    <dbReference type="NCBI Taxonomy" id="933852"/>
    <lineage>
        <taxon>Eukaryota</taxon>
        <taxon>Fungi</taxon>
        <taxon>Dikarya</taxon>
        <taxon>Basidiomycota</taxon>
        <taxon>Agaricomycotina</taxon>
        <taxon>Agaricomycetes</taxon>
        <taxon>Sebacinales</taxon>
        <taxon>Serendipitaceae</taxon>
        <taxon>Serendipita</taxon>
    </lineage>
</organism>
<evidence type="ECO:0000256" key="1">
    <source>
        <dbReference type="SAM" id="MobiDB-lite"/>
    </source>
</evidence>
<feature type="compositionally biased region" description="Pro residues" evidence="1">
    <location>
        <begin position="547"/>
        <end position="560"/>
    </location>
</feature>
<dbReference type="PANTHER" id="PTHR45924:SF2">
    <property type="entry name" value="FI17866P1"/>
    <property type="match status" value="1"/>
</dbReference>
<evidence type="ECO:0000313" key="3">
    <source>
        <dbReference type="EMBL" id="KIM21537.1"/>
    </source>
</evidence>
<feature type="compositionally biased region" description="Pro residues" evidence="1">
    <location>
        <begin position="508"/>
        <end position="527"/>
    </location>
</feature>
<evidence type="ECO:0000313" key="4">
    <source>
        <dbReference type="Proteomes" id="UP000054097"/>
    </source>
</evidence>